<evidence type="ECO:0000256" key="1">
    <source>
        <dbReference type="SAM" id="MobiDB-lite"/>
    </source>
</evidence>
<name>A0AAE1KE16_PETCI</name>
<dbReference type="EMBL" id="JAWQEG010002730">
    <property type="protein sequence ID" value="KAK3870023.1"/>
    <property type="molecule type" value="Genomic_DNA"/>
</dbReference>
<feature type="compositionally biased region" description="Polar residues" evidence="1">
    <location>
        <begin position="68"/>
        <end position="78"/>
    </location>
</feature>
<feature type="region of interest" description="Disordered" evidence="1">
    <location>
        <begin position="53"/>
        <end position="108"/>
    </location>
</feature>
<comment type="caution">
    <text evidence="2">The sequence shown here is derived from an EMBL/GenBank/DDBJ whole genome shotgun (WGS) entry which is preliminary data.</text>
</comment>
<feature type="compositionally biased region" description="Basic and acidic residues" evidence="1">
    <location>
        <begin position="87"/>
        <end position="108"/>
    </location>
</feature>
<protein>
    <submittedName>
        <fullName evidence="2">Uncharacterized protein</fullName>
    </submittedName>
</protein>
<sequence>MSSSHHFDLPALVQPSARAATRPNFAQLIFLACQPSPYHFGQNYGTCTSSAQGWTKEPGRRTGGSASGCDQNGISREVSNMAGKMARSGEQRREEKRRGAKGGEEERG</sequence>
<organism evidence="2 3">
    <name type="scientific">Petrolisthes cinctipes</name>
    <name type="common">Flat porcelain crab</name>
    <dbReference type="NCBI Taxonomy" id="88211"/>
    <lineage>
        <taxon>Eukaryota</taxon>
        <taxon>Metazoa</taxon>
        <taxon>Ecdysozoa</taxon>
        <taxon>Arthropoda</taxon>
        <taxon>Crustacea</taxon>
        <taxon>Multicrustacea</taxon>
        <taxon>Malacostraca</taxon>
        <taxon>Eumalacostraca</taxon>
        <taxon>Eucarida</taxon>
        <taxon>Decapoda</taxon>
        <taxon>Pleocyemata</taxon>
        <taxon>Anomura</taxon>
        <taxon>Galatheoidea</taxon>
        <taxon>Porcellanidae</taxon>
        <taxon>Petrolisthes</taxon>
    </lineage>
</organism>
<evidence type="ECO:0000313" key="2">
    <source>
        <dbReference type="EMBL" id="KAK3870023.1"/>
    </source>
</evidence>
<accession>A0AAE1KE16</accession>
<keyword evidence="3" id="KW-1185">Reference proteome</keyword>
<evidence type="ECO:0000313" key="3">
    <source>
        <dbReference type="Proteomes" id="UP001286313"/>
    </source>
</evidence>
<proteinExistence type="predicted"/>
<dbReference type="Proteomes" id="UP001286313">
    <property type="component" value="Unassembled WGS sequence"/>
</dbReference>
<reference evidence="2" key="1">
    <citation type="submission" date="2023-10" db="EMBL/GenBank/DDBJ databases">
        <title>Genome assemblies of two species of porcelain crab, Petrolisthes cinctipes and Petrolisthes manimaculis (Anomura: Porcellanidae).</title>
        <authorList>
            <person name="Angst P."/>
        </authorList>
    </citation>
    <scope>NUCLEOTIDE SEQUENCE</scope>
    <source>
        <strain evidence="2">PB745_01</strain>
        <tissue evidence="2">Gill</tissue>
    </source>
</reference>
<dbReference type="AlphaFoldDB" id="A0AAE1KE16"/>
<gene>
    <name evidence="2" type="ORF">Pcinc_024702</name>
</gene>